<feature type="transmembrane region" description="Helical" evidence="1">
    <location>
        <begin position="68"/>
        <end position="89"/>
    </location>
</feature>
<keyword evidence="1" id="KW-0812">Transmembrane</keyword>
<feature type="transmembrane region" description="Helical" evidence="1">
    <location>
        <begin position="21"/>
        <end position="40"/>
    </location>
</feature>
<reference evidence="2" key="2">
    <citation type="journal article" date="2019" name="Nat. Commun.">
        <title>Spatiotemporal dynamics of multidrug resistant bacteria on intensive care unit surfaces.</title>
        <authorList>
            <person name="D'Souza A.W."/>
            <person name="Potter R.F."/>
            <person name="Wallace M."/>
            <person name="Shupe A."/>
            <person name="Patel S."/>
            <person name="Sun X."/>
            <person name="Gul D."/>
            <person name="Kwon J.H."/>
            <person name="Andleeb S."/>
            <person name="Burnham C.D."/>
            <person name="Dantas G."/>
        </authorList>
    </citation>
    <scope>NUCLEOTIDE SEQUENCE</scope>
    <source>
        <strain evidence="2">AL_065</strain>
    </source>
</reference>
<evidence type="ECO:0000313" key="3">
    <source>
        <dbReference type="Proteomes" id="UP000293391"/>
    </source>
</evidence>
<dbReference type="Proteomes" id="UP000293391">
    <property type="component" value="Chromosome"/>
</dbReference>
<dbReference type="RefSeq" id="WP_035267521.1">
    <property type="nucleotide sequence ID" value="NZ_CP078045.1"/>
</dbReference>
<evidence type="ECO:0000256" key="1">
    <source>
        <dbReference type="SAM" id="Phobius"/>
    </source>
</evidence>
<protein>
    <submittedName>
        <fullName evidence="2">Uncharacterized protein</fullName>
    </submittedName>
</protein>
<reference evidence="2" key="1">
    <citation type="submission" date="2018-10" db="EMBL/GenBank/DDBJ databases">
        <authorList>
            <person name="D'Souza A.W."/>
            <person name="Potter R.F."/>
            <person name="Wallace M."/>
            <person name="Shupe A."/>
            <person name="Patel S."/>
            <person name="Sun S."/>
            <person name="Gul D."/>
            <person name="Kwon J.H."/>
            <person name="Andleeb S."/>
            <person name="Burnham C.-A.D."/>
            <person name="Dantas G."/>
        </authorList>
    </citation>
    <scope>NUCLEOTIDE SEQUENCE</scope>
    <source>
        <strain evidence="2">AL_065</strain>
    </source>
</reference>
<reference evidence="2" key="3">
    <citation type="submission" date="2021-06" db="EMBL/GenBank/DDBJ databases">
        <authorList>
            <person name="Diorio-Toth L."/>
        </authorList>
    </citation>
    <scope>NUCLEOTIDE SEQUENCE</scope>
    <source>
        <strain evidence="2">AL_065</strain>
    </source>
</reference>
<name>A0AAJ4P250_ACILW</name>
<proteinExistence type="predicted"/>
<organism evidence="2 3">
    <name type="scientific">Acinetobacter lwoffii</name>
    <dbReference type="NCBI Taxonomy" id="28090"/>
    <lineage>
        <taxon>Bacteria</taxon>
        <taxon>Pseudomonadati</taxon>
        <taxon>Pseudomonadota</taxon>
        <taxon>Gammaproteobacteria</taxon>
        <taxon>Moraxellales</taxon>
        <taxon>Moraxellaceae</taxon>
        <taxon>Acinetobacter</taxon>
    </lineage>
</organism>
<gene>
    <name evidence="2" type="ORF">EVX74_008500</name>
</gene>
<dbReference type="EMBL" id="CP078045">
    <property type="protein sequence ID" value="QXR06181.1"/>
    <property type="molecule type" value="Genomic_DNA"/>
</dbReference>
<keyword evidence="1" id="KW-1133">Transmembrane helix</keyword>
<accession>A0AAJ4P250</accession>
<keyword evidence="1" id="KW-0472">Membrane</keyword>
<sequence>MKEDFINWLNFHAEILNRYKITYFLWGIGMVLMPISQYLYPQILKSIYNFQIFSQYIFRKFVEENINYLVHGLWVIPLIIFMFFFIVGLKIHQENIEKIYKY</sequence>
<evidence type="ECO:0000313" key="2">
    <source>
        <dbReference type="EMBL" id="QXR06181.1"/>
    </source>
</evidence>
<dbReference type="AlphaFoldDB" id="A0AAJ4P250"/>